<dbReference type="PROSITE" id="PS00018">
    <property type="entry name" value="EF_HAND_1"/>
    <property type="match status" value="1"/>
</dbReference>
<dbReference type="InterPro" id="IPR019406">
    <property type="entry name" value="APLF_PBZ"/>
</dbReference>
<dbReference type="OrthoDB" id="443059at2759"/>
<evidence type="ECO:0000313" key="5">
    <source>
        <dbReference type="EMBL" id="CAL4785538.1"/>
    </source>
</evidence>
<dbReference type="EMBL" id="CAMXCT010002447">
    <property type="protein sequence ID" value="CAI3998226.1"/>
    <property type="molecule type" value="Genomic_DNA"/>
</dbReference>
<dbReference type="InterPro" id="IPR051712">
    <property type="entry name" value="ARTD-AVP"/>
</dbReference>
<dbReference type="InterPro" id="IPR011992">
    <property type="entry name" value="EF-hand-dom_pair"/>
</dbReference>
<dbReference type="InterPro" id="IPR018247">
    <property type="entry name" value="EF_Hand_1_Ca_BS"/>
</dbReference>
<dbReference type="GO" id="GO:0003950">
    <property type="term" value="F:NAD+ poly-ADP-ribosyltransferase activity"/>
    <property type="evidence" value="ECO:0007669"/>
    <property type="project" value="InterPro"/>
</dbReference>
<gene>
    <name evidence="4" type="ORF">C1SCF055_LOCUS24543</name>
</gene>
<dbReference type="Pfam" id="PF10283">
    <property type="entry name" value="zf-CCHH"/>
    <property type="match status" value="1"/>
</dbReference>
<dbReference type="PANTHER" id="PTHR45740">
    <property type="entry name" value="POLY [ADP-RIBOSE] POLYMERASE"/>
    <property type="match status" value="1"/>
</dbReference>
<dbReference type="AlphaFoldDB" id="A0A9P1G3J3"/>
<feature type="compositionally biased region" description="Low complexity" evidence="2">
    <location>
        <begin position="95"/>
        <end position="107"/>
    </location>
</feature>
<dbReference type="Gene3D" id="3.90.228.10">
    <property type="match status" value="1"/>
</dbReference>
<dbReference type="EMBL" id="CAMXCT030002447">
    <property type="protein sequence ID" value="CAL4785538.1"/>
    <property type="molecule type" value="Genomic_DNA"/>
</dbReference>
<name>A0A9P1G3J3_9DINO</name>
<reference evidence="5 6" key="2">
    <citation type="submission" date="2024-05" db="EMBL/GenBank/DDBJ databases">
        <authorList>
            <person name="Chen Y."/>
            <person name="Shah S."/>
            <person name="Dougan E. K."/>
            <person name="Thang M."/>
            <person name="Chan C."/>
        </authorList>
    </citation>
    <scope>NUCLEOTIDE SEQUENCE [LARGE SCALE GENOMIC DNA]</scope>
</reference>
<evidence type="ECO:0000256" key="2">
    <source>
        <dbReference type="SAM" id="MobiDB-lite"/>
    </source>
</evidence>
<dbReference type="GO" id="GO:0005634">
    <property type="term" value="C:nucleus"/>
    <property type="evidence" value="ECO:0007669"/>
    <property type="project" value="TreeGrafter"/>
</dbReference>
<dbReference type="GO" id="GO:0005509">
    <property type="term" value="F:calcium ion binding"/>
    <property type="evidence" value="ECO:0007669"/>
    <property type="project" value="InterPro"/>
</dbReference>
<proteinExistence type="predicted"/>
<sequence length="610" mass="67167">MGGNCGKEQGPYQPQTYPGVPGRYGHVPYHPGFAPPGSYAAGLPHAGPVYADYPTGGYDPSLAYGACHSSRPSVPSVPSAPPLVEGWPVGGTSGGTSSTARPPTGSSSACRYGVECTDFGEEHRKRFTHPEGILMACQYGAGCYRKNLEHLKQFVHPGDRHYHMGMVHLPTRKGVRVKPQFPTLRDLFNYCDPDESGNISMEEFQDAWHHLCHLPPDIFGTEGNTLEGSPVEAWKSAAGDERSHLTFAQFARWASDVKIKLPVGVDPADAQALRPCRFEYGKRCPCANFKAGASNHMCECGHKSCAHLSDVALMSLEEQEVLTKLKRRALGRASTKLFAPERKPGFSMVTNKEVLAALQKILSDTHKATDNWTRDRGCALHGRHHCDTACIFKHRASVPTGFELTRAERNRNAPLWHVYATTRSAIKQETQSGTGPSLQRFSPLSAFEVPLEEPLDPEVNEWRLLHGSGWEACKGICGSNFRLKLAGTGATWKTPGMESGQPLYGYGVYLAERSTKADEYAEEIHGGLKSDEGCHTMLVCRVVGGLCRVVDTNEFDADDLRRDILDGPYHSVLGDRVVKLGKPYREVVVHDNNQIFPEFILYYKRLGMPD</sequence>
<comment type="caution">
    <text evidence="4">The sequence shown here is derived from an EMBL/GenBank/DDBJ whole genome shotgun (WGS) entry which is preliminary data.</text>
</comment>
<dbReference type="EMBL" id="CAMXCT020002447">
    <property type="protein sequence ID" value="CAL1151601.1"/>
    <property type="molecule type" value="Genomic_DNA"/>
</dbReference>
<dbReference type="SUPFAM" id="SSF56399">
    <property type="entry name" value="ADP-ribosylation"/>
    <property type="match status" value="1"/>
</dbReference>
<dbReference type="Pfam" id="PF00644">
    <property type="entry name" value="PARP"/>
    <property type="match status" value="1"/>
</dbReference>
<feature type="region of interest" description="Disordered" evidence="2">
    <location>
        <begin position="88"/>
        <end position="107"/>
    </location>
</feature>
<evidence type="ECO:0000259" key="3">
    <source>
        <dbReference type="PROSITE" id="PS50222"/>
    </source>
</evidence>
<dbReference type="PROSITE" id="PS50222">
    <property type="entry name" value="EF_HAND_2"/>
    <property type="match status" value="1"/>
</dbReference>
<dbReference type="PANTHER" id="PTHR45740:SF2">
    <property type="entry name" value="POLY [ADP-RIBOSE] POLYMERASE"/>
    <property type="match status" value="1"/>
</dbReference>
<keyword evidence="6" id="KW-1185">Reference proteome</keyword>
<accession>A0A9P1G3J3</accession>
<keyword evidence="1" id="KW-0106">Calcium</keyword>
<evidence type="ECO:0000313" key="4">
    <source>
        <dbReference type="EMBL" id="CAI3998226.1"/>
    </source>
</evidence>
<dbReference type="InterPro" id="IPR002048">
    <property type="entry name" value="EF_hand_dom"/>
</dbReference>
<organism evidence="4">
    <name type="scientific">Cladocopium goreaui</name>
    <dbReference type="NCBI Taxonomy" id="2562237"/>
    <lineage>
        <taxon>Eukaryota</taxon>
        <taxon>Sar</taxon>
        <taxon>Alveolata</taxon>
        <taxon>Dinophyceae</taxon>
        <taxon>Suessiales</taxon>
        <taxon>Symbiodiniaceae</taxon>
        <taxon>Cladocopium</taxon>
    </lineage>
</organism>
<dbReference type="SUPFAM" id="SSF47473">
    <property type="entry name" value="EF-hand"/>
    <property type="match status" value="1"/>
</dbReference>
<evidence type="ECO:0000313" key="6">
    <source>
        <dbReference type="Proteomes" id="UP001152797"/>
    </source>
</evidence>
<protein>
    <submittedName>
        <fullName evidence="5">PARP catalytic domain-containing protein</fullName>
    </submittedName>
</protein>
<evidence type="ECO:0000256" key="1">
    <source>
        <dbReference type="ARBA" id="ARBA00022837"/>
    </source>
</evidence>
<reference evidence="4" key="1">
    <citation type="submission" date="2022-10" db="EMBL/GenBank/DDBJ databases">
        <authorList>
            <person name="Chen Y."/>
            <person name="Dougan E. K."/>
            <person name="Chan C."/>
            <person name="Rhodes N."/>
            <person name="Thang M."/>
        </authorList>
    </citation>
    <scope>NUCLEOTIDE SEQUENCE</scope>
</reference>
<dbReference type="InterPro" id="IPR012317">
    <property type="entry name" value="Poly(ADP-ribose)pol_cat_dom"/>
</dbReference>
<dbReference type="GO" id="GO:1990404">
    <property type="term" value="F:NAD+-protein mono-ADP-ribosyltransferase activity"/>
    <property type="evidence" value="ECO:0007669"/>
    <property type="project" value="TreeGrafter"/>
</dbReference>
<dbReference type="Proteomes" id="UP001152797">
    <property type="component" value="Unassembled WGS sequence"/>
</dbReference>
<feature type="domain" description="EF-hand" evidence="3">
    <location>
        <begin position="179"/>
        <end position="214"/>
    </location>
</feature>